<accession>A0A3B0W6N0</accession>
<gene>
    <name evidence="1" type="ORF">MNBD_GAMMA04-1753</name>
</gene>
<dbReference type="InterPro" id="IPR010352">
    <property type="entry name" value="DUF945"/>
</dbReference>
<evidence type="ECO:0000313" key="1">
    <source>
        <dbReference type="EMBL" id="VAW46367.1"/>
    </source>
</evidence>
<reference evidence="1" key="1">
    <citation type="submission" date="2018-06" db="EMBL/GenBank/DDBJ databases">
        <authorList>
            <person name="Zhirakovskaya E."/>
        </authorList>
    </citation>
    <scope>NUCLEOTIDE SEQUENCE</scope>
</reference>
<dbReference type="Pfam" id="PF06097">
    <property type="entry name" value="DUF945"/>
    <property type="match status" value="1"/>
</dbReference>
<sequence>MKKAALLFLLLIPVVWAGLTWLSSDKTELIFDNMLAQSEYTSTMIHSNQKTTFEKGFLNSSATSEMMINIQNNLIKVPLKHKIYHGPIMLTPNGLKYGASYILTKLDMSKIASKQKAILTTIFMDKEPFVQGVKFNFGSGVDMEQAIAPVQFDRTILNALSERSKRSKSSLNILLEDGIHSTFITNLDNSALSGVVEIGQFTVTAFTKNNDPIEIHLSPSTSHIQMDEIYKGNMLSGEFKWYLPNLNVSVDLNELISTKGLLIKGSSATENALFSSDFLVKADSFIIHAPLVPEKLSKMSLIFHSKLYGFNANGLKPFLDTFMKVAESESDDIKQPTEAQKTLLISQLKDLIQTNSGVSQIIEINTDQGGFKLEFDLHYASKQPLKELASTEDIFKALKGTLTLHQDKNMISGTILESLFAFPMVSRFLQSSDQTLQSKITLENGLLTINDQESISVLNLFDSAFPKTADPL</sequence>
<name>A0A3B0W6N0_9ZZZZ</name>
<evidence type="ECO:0008006" key="2">
    <source>
        <dbReference type="Google" id="ProtNLM"/>
    </source>
</evidence>
<proteinExistence type="predicted"/>
<protein>
    <recommendedName>
        <fullName evidence="2">DUF945 domain-containing protein</fullName>
    </recommendedName>
</protein>
<dbReference type="AlphaFoldDB" id="A0A3B0W6N0"/>
<organism evidence="1">
    <name type="scientific">hydrothermal vent metagenome</name>
    <dbReference type="NCBI Taxonomy" id="652676"/>
    <lineage>
        <taxon>unclassified sequences</taxon>
        <taxon>metagenomes</taxon>
        <taxon>ecological metagenomes</taxon>
    </lineage>
</organism>
<dbReference type="EMBL" id="UOFB01000135">
    <property type="protein sequence ID" value="VAW46367.1"/>
    <property type="molecule type" value="Genomic_DNA"/>
</dbReference>